<protein>
    <submittedName>
        <fullName evidence="7">Unannotated protein</fullName>
    </submittedName>
</protein>
<evidence type="ECO:0000256" key="2">
    <source>
        <dbReference type="ARBA" id="ARBA00022475"/>
    </source>
</evidence>
<comment type="subcellular location">
    <subcellularLocation>
        <location evidence="1">Cell membrane</location>
        <topology evidence="1">Multi-pass membrane protein</topology>
    </subcellularLocation>
</comment>
<dbReference type="AlphaFoldDB" id="A0A6J6P098"/>
<gene>
    <name evidence="7" type="ORF">UFOPK2373_00738</name>
</gene>
<keyword evidence="2" id="KW-1003">Cell membrane</keyword>
<feature type="transmembrane region" description="Helical" evidence="6">
    <location>
        <begin position="64"/>
        <end position="82"/>
    </location>
</feature>
<keyword evidence="5 6" id="KW-0472">Membrane</keyword>
<feature type="transmembrane region" description="Helical" evidence="6">
    <location>
        <begin position="175"/>
        <end position="198"/>
    </location>
</feature>
<evidence type="ECO:0000256" key="3">
    <source>
        <dbReference type="ARBA" id="ARBA00022692"/>
    </source>
</evidence>
<dbReference type="PANTHER" id="PTHR30086">
    <property type="entry name" value="ARGININE EXPORTER PROTEIN ARGO"/>
    <property type="match status" value="1"/>
</dbReference>
<dbReference type="InterPro" id="IPR001123">
    <property type="entry name" value="LeuE-type"/>
</dbReference>
<keyword evidence="3 6" id="KW-0812">Transmembrane</keyword>
<feature type="transmembrane region" description="Helical" evidence="6">
    <location>
        <begin position="143"/>
        <end position="163"/>
    </location>
</feature>
<evidence type="ECO:0000313" key="7">
    <source>
        <dbReference type="EMBL" id="CAB4689993.1"/>
    </source>
</evidence>
<evidence type="ECO:0000256" key="4">
    <source>
        <dbReference type="ARBA" id="ARBA00022989"/>
    </source>
</evidence>
<evidence type="ECO:0000256" key="1">
    <source>
        <dbReference type="ARBA" id="ARBA00004651"/>
    </source>
</evidence>
<name>A0A6J6P098_9ZZZZ</name>
<evidence type="ECO:0000256" key="5">
    <source>
        <dbReference type="ARBA" id="ARBA00023136"/>
    </source>
</evidence>
<keyword evidence="4 6" id="KW-1133">Transmembrane helix</keyword>
<evidence type="ECO:0000256" key="6">
    <source>
        <dbReference type="SAM" id="Phobius"/>
    </source>
</evidence>
<reference evidence="7" key="1">
    <citation type="submission" date="2020-05" db="EMBL/GenBank/DDBJ databases">
        <authorList>
            <person name="Chiriac C."/>
            <person name="Salcher M."/>
            <person name="Ghai R."/>
            <person name="Kavagutti S V."/>
        </authorList>
    </citation>
    <scope>NUCLEOTIDE SEQUENCE</scope>
</reference>
<feature type="transmembrane region" description="Helical" evidence="6">
    <location>
        <begin position="35"/>
        <end position="57"/>
    </location>
</feature>
<dbReference type="PANTHER" id="PTHR30086:SF20">
    <property type="entry name" value="ARGININE EXPORTER PROTEIN ARGO-RELATED"/>
    <property type="match status" value="1"/>
</dbReference>
<proteinExistence type="predicted"/>
<sequence>MQSIVAGFLTGLSLIVAIGAQNAFVLRQGLLRKHVLVIVVICALSDALLIALGVLGLGSLISALPWLLEVIRWVGVAFLVWYGSSSLRRFVKQDSLKAAESSVGSLKQAVVTTLSLTFLNPHVYLDTVIFIGGIANSFGDQKWWFVFGAITASFLWFFSLGFGASKASVLVSKPVFWKILDIFIAAVMFSLAITLALAKLS</sequence>
<dbReference type="GO" id="GO:0015171">
    <property type="term" value="F:amino acid transmembrane transporter activity"/>
    <property type="evidence" value="ECO:0007669"/>
    <property type="project" value="TreeGrafter"/>
</dbReference>
<dbReference type="GO" id="GO:0005886">
    <property type="term" value="C:plasma membrane"/>
    <property type="evidence" value="ECO:0007669"/>
    <property type="project" value="UniProtKB-SubCell"/>
</dbReference>
<organism evidence="7">
    <name type="scientific">freshwater metagenome</name>
    <dbReference type="NCBI Taxonomy" id="449393"/>
    <lineage>
        <taxon>unclassified sequences</taxon>
        <taxon>metagenomes</taxon>
        <taxon>ecological metagenomes</taxon>
    </lineage>
</organism>
<accession>A0A6J6P098</accession>
<dbReference type="EMBL" id="CAEZXL010000120">
    <property type="protein sequence ID" value="CAB4689993.1"/>
    <property type="molecule type" value="Genomic_DNA"/>
</dbReference>
<dbReference type="Pfam" id="PF01810">
    <property type="entry name" value="LysE"/>
    <property type="match status" value="1"/>
</dbReference>